<evidence type="ECO:0000256" key="1">
    <source>
        <dbReference type="ARBA" id="ARBA00023002"/>
    </source>
</evidence>
<feature type="domain" description="Sulfatase-modifying factor enzyme-like" evidence="4">
    <location>
        <begin position="165"/>
        <end position="415"/>
    </location>
</feature>
<dbReference type="Gene3D" id="1.20.120.450">
    <property type="entry name" value="dinb family like domain"/>
    <property type="match status" value="1"/>
</dbReference>
<keyword evidence="1" id="KW-0560">Oxidoreductase</keyword>
<evidence type="ECO:0000313" key="6">
    <source>
        <dbReference type="EMBL" id="TDK62816.1"/>
    </source>
</evidence>
<dbReference type="Pfam" id="PF12867">
    <property type="entry name" value="DinB_2"/>
    <property type="match status" value="1"/>
</dbReference>
<sequence length="418" mass="47839">MAETYQTIRQQTINLTASLSVEDMAVQSMPEASPIKWHLAHTTWFFEKFVLSRFVKDYLPFHPAFTMLFSTDNGINLPREQRSLITRPSLTLVRSYRTHVDNAVMALIKNLPEEAVSVLEMGLQREQKNQELMLTDIKHLLGTNPFHPAYIVRPLEPAAKVATLKMLELRGGMADIGHPGLTFCFENELPKHRVFLNPFAIADRKITNGEYLAFINAGGYNDARWWLEDGAEWRAQERVKAPLYWRKIDDVWHEYTLHGLIPLDLNRPVCHVSYYEADAFARFSGARLPTEFEWEFAANSIIPDLTGLPTIADPEAEKNKGVEAMNLHPQGASTATGLKQFFTDTWEWTASSYTSYPAIKARTEPSLDNFERQMVNQYVLRGGSVATPAGHSRTTYRHFQRAQTRWQFTGIRLARSIF</sequence>
<dbReference type="InterPro" id="IPR042095">
    <property type="entry name" value="SUMF_sf"/>
</dbReference>
<evidence type="ECO:0000259" key="4">
    <source>
        <dbReference type="Pfam" id="PF03781"/>
    </source>
</evidence>
<feature type="domain" description="DinB-like" evidence="5">
    <location>
        <begin position="6"/>
        <end position="115"/>
    </location>
</feature>
<protein>
    <submittedName>
        <fullName evidence="6">Ergothioneine biosynthesis protein EgtB</fullName>
    </submittedName>
</protein>
<accession>A0A4R5VWW0</accession>
<evidence type="ECO:0000256" key="2">
    <source>
        <dbReference type="ARBA" id="ARBA00023004"/>
    </source>
</evidence>
<reference evidence="6 7" key="1">
    <citation type="submission" date="2019-03" db="EMBL/GenBank/DDBJ databases">
        <title>Sapientia aquatica gen. nov., sp. nov., isolated from a crater lake.</title>
        <authorList>
            <person name="Felfoldi T."/>
            <person name="Szabo A."/>
            <person name="Toth E."/>
            <person name="Schumann P."/>
            <person name="Keki Z."/>
            <person name="Marialigeti K."/>
            <person name="Mathe I."/>
        </authorList>
    </citation>
    <scope>NUCLEOTIDE SEQUENCE [LARGE SCALE GENOMIC DNA]</scope>
    <source>
        <strain evidence="6 7">SA-152</strain>
    </source>
</reference>
<evidence type="ECO:0000313" key="7">
    <source>
        <dbReference type="Proteomes" id="UP000294829"/>
    </source>
</evidence>
<dbReference type="SUPFAM" id="SSF56436">
    <property type="entry name" value="C-type lectin-like"/>
    <property type="match status" value="1"/>
</dbReference>
<keyword evidence="2" id="KW-0408">Iron</keyword>
<evidence type="ECO:0000256" key="3">
    <source>
        <dbReference type="ARBA" id="ARBA00037882"/>
    </source>
</evidence>
<dbReference type="PANTHER" id="PTHR23150:SF36">
    <property type="entry name" value="HERCYNINE OXYGENASE"/>
    <property type="match status" value="1"/>
</dbReference>
<dbReference type="SUPFAM" id="SSF109854">
    <property type="entry name" value="DinB/YfiT-like putative metalloenzymes"/>
    <property type="match status" value="1"/>
</dbReference>
<dbReference type="PANTHER" id="PTHR23150">
    <property type="entry name" value="SULFATASE MODIFYING FACTOR 1, 2"/>
    <property type="match status" value="1"/>
</dbReference>
<dbReference type="Pfam" id="PF03781">
    <property type="entry name" value="FGE-sulfatase"/>
    <property type="match status" value="1"/>
</dbReference>
<dbReference type="InterPro" id="IPR005532">
    <property type="entry name" value="SUMF_dom"/>
</dbReference>
<dbReference type="Gene3D" id="3.90.1580.10">
    <property type="entry name" value="paralog of FGE (formylglycine-generating enzyme)"/>
    <property type="match status" value="1"/>
</dbReference>
<dbReference type="InterPro" id="IPR034660">
    <property type="entry name" value="DinB/YfiT-like"/>
</dbReference>
<keyword evidence="7" id="KW-1185">Reference proteome</keyword>
<dbReference type="InterPro" id="IPR024775">
    <property type="entry name" value="DinB-like"/>
</dbReference>
<organism evidence="6 7">
    <name type="scientific">Sapientia aquatica</name>
    <dbReference type="NCBI Taxonomy" id="1549640"/>
    <lineage>
        <taxon>Bacteria</taxon>
        <taxon>Pseudomonadati</taxon>
        <taxon>Pseudomonadota</taxon>
        <taxon>Betaproteobacteria</taxon>
        <taxon>Burkholderiales</taxon>
        <taxon>Oxalobacteraceae</taxon>
        <taxon>Sapientia</taxon>
    </lineage>
</organism>
<comment type="pathway">
    <text evidence="3">Amino-acid biosynthesis; ergothioneine biosynthesis.</text>
</comment>
<dbReference type="InterPro" id="IPR016187">
    <property type="entry name" value="CTDL_fold"/>
</dbReference>
<dbReference type="GO" id="GO:0052699">
    <property type="term" value="P:ergothioneine biosynthetic process"/>
    <property type="evidence" value="ECO:0007669"/>
    <property type="project" value="InterPro"/>
</dbReference>
<dbReference type="AlphaFoldDB" id="A0A4R5VWW0"/>
<dbReference type="EMBL" id="SMYL01000010">
    <property type="protein sequence ID" value="TDK62816.1"/>
    <property type="molecule type" value="Genomic_DNA"/>
</dbReference>
<evidence type="ECO:0000259" key="5">
    <source>
        <dbReference type="Pfam" id="PF12867"/>
    </source>
</evidence>
<dbReference type="InterPro" id="IPR017806">
    <property type="entry name" value="EgtB"/>
</dbReference>
<dbReference type="Proteomes" id="UP000294829">
    <property type="component" value="Unassembled WGS sequence"/>
</dbReference>
<dbReference type="OrthoDB" id="9768004at2"/>
<dbReference type="InterPro" id="IPR051043">
    <property type="entry name" value="Sulfatase_Mod_Factor_Kinase"/>
</dbReference>
<comment type="caution">
    <text evidence="6">The sequence shown here is derived from an EMBL/GenBank/DDBJ whole genome shotgun (WGS) entry which is preliminary data.</text>
</comment>
<gene>
    <name evidence="6" type="ORF">E2I14_15985</name>
</gene>
<proteinExistence type="predicted"/>
<name>A0A4R5VWW0_9BURK</name>
<dbReference type="NCBIfam" id="TIGR03440">
    <property type="entry name" value="egtB_TIGR03440"/>
    <property type="match status" value="1"/>
</dbReference>